<comment type="caution">
    <text evidence="1">The sequence shown here is derived from an EMBL/GenBank/DDBJ whole genome shotgun (WGS) entry which is preliminary data.</text>
</comment>
<evidence type="ECO:0000313" key="1">
    <source>
        <dbReference type="EMBL" id="KAA3472423.1"/>
    </source>
</evidence>
<gene>
    <name evidence="1" type="ORF">EPI10_022905</name>
</gene>
<name>A0A5B6VTI2_9ROSI</name>
<proteinExistence type="predicted"/>
<reference evidence="2" key="1">
    <citation type="journal article" date="2019" name="Plant Biotechnol. J.">
        <title>Genome sequencing of the Australian wild diploid species Gossypium australe highlights disease resistance and delayed gland morphogenesis.</title>
        <authorList>
            <person name="Cai Y."/>
            <person name="Cai X."/>
            <person name="Wang Q."/>
            <person name="Wang P."/>
            <person name="Zhang Y."/>
            <person name="Cai C."/>
            <person name="Xu Y."/>
            <person name="Wang K."/>
            <person name="Zhou Z."/>
            <person name="Wang C."/>
            <person name="Geng S."/>
            <person name="Li B."/>
            <person name="Dong Q."/>
            <person name="Hou Y."/>
            <person name="Wang H."/>
            <person name="Ai P."/>
            <person name="Liu Z."/>
            <person name="Yi F."/>
            <person name="Sun M."/>
            <person name="An G."/>
            <person name="Cheng J."/>
            <person name="Zhang Y."/>
            <person name="Shi Q."/>
            <person name="Xie Y."/>
            <person name="Shi X."/>
            <person name="Chang Y."/>
            <person name="Huang F."/>
            <person name="Chen Y."/>
            <person name="Hong S."/>
            <person name="Mi L."/>
            <person name="Sun Q."/>
            <person name="Zhang L."/>
            <person name="Zhou B."/>
            <person name="Peng R."/>
            <person name="Zhang X."/>
            <person name="Liu F."/>
        </authorList>
    </citation>
    <scope>NUCLEOTIDE SEQUENCE [LARGE SCALE GENOMIC DNA]</scope>
    <source>
        <strain evidence="2">cv. PA1801</strain>
    </source>
</reference>
<protein>
    <submittedName>
        <fullName evidence="1">TMV resistance protein N-like isoform X4</fullName>
    </submittedName>
</protein>
<sequence>MVNINGCASPEIVANPSKVCNSMDTTCICKFKISEILEWFNHLRVDSLVNLPLPLNIRNDSQWMGVAFCCIL</sequence>
<evidence type="ECO:0000313" key="2">
    <source>
        <dbReference type="Proteomes" id="UP000325315"/>
    </source>
</evidence>
<dbReference type="Proteomes" id="UP000325315">
    <property type="component" value="Unassembled WGS sequence"/>
</dbReference>
<dbReference type="EMBL" id="SMMG02000005">
    <property type="protein sequence ID" value="KAA3472423.1"/>
    <property type="molecule type" value="Genomic_DNA"/>
</dbReference>
<keyword evidence="2" id="KW-1185">Reference proteome</keyword>
<organism evidence="1 2">
    <name type="scientific">Gossypium australe</name>
    <dbReference type="NCBI Taxonomy" id="47621"/>
    <lineage>
        <taxon>Eukaryota</taxon>
        <taxon>Viridiplantae</taxon>
        <taxon>Streptophyta</taxon>
        <taxon>Embryophyta</taxon>
        <taxon>Tracheophyta</taxon>
        <taxon>Spermatophyta</taxon>
        <taxon>Magnoliopsida</taxon>
        <taxon>eudicotyledons</taxon>
        <taxon>Gunneridae</taxon>
        <taxon>Pentapetalae</taxon>
        <taxon>rosids</taxon>
        <taxon>malvids</taxon>
        <taxon>Malvales</taxon>
        <taxon>Malvaceae</taxon>
        <taxon>Malvoideae</taxon>
        <taxon>Gossypium</taxon>
    </lineage>
</organism>
<accession>A0A5B6VTI2</accession>
<dbReference type="OrthoDB" id="1751997at2759"/>
<dbReference type="AlphaFoldDB" id="A0A5B6VTI2"/>